<dbReference type="Proteomes" id="UP000653797">
    <property type="component" value="Unassembled WGS sequence"/>
</dbReference>
<proteinExistence type="predicted"/>
<feature type="chain" id="PRO_5036881407" evidence="1">
    <location>
        <begin position="22"/>
        <end position="342"/>
    </location>
</feature>
<keyword evidence="3" id="KW-1185">Reference proteome</keyword>
<protein>
    <submittedName>
        <fullName evidence="2">Uncharacterized protein</fullName>
    </submittedName>
</protein>
<sequence length="342" mass="35087">MKQFFTALLATCLTTATLAQSNLGVGINTPTPNPSAILDVTSTKQGVLIPRMTRDERNLIQTPATGLMIYQNDNTPGFYFYNGSAWVTLNGATGPAGNPGQGFASGTAGGQVYLTGATSPFAPQAPQTVTGDVTISSTGATSIANNAVTTAKIANGAVNTSKLSATGTPSATTYLRGDGSWATPGSSSPFYSILTSNVTVSTTSPSYANVTSISLEAGKTYFLRGTIFGQRDPSLTTNAPSTYRITYSGTATNPIGAVIYANGSYLAGTVFNSSGGYDTETAGFGVTATTSLGVRFEFFTMISTTTAGTLTVQAARATTNTTNNFILRPGSFILATPVQAGN</sequence>
<evidence type="ECO:0000256" key="1">
    <source>
        <dbReference type="SAM" id="SignalP"/>
    </source>
</evidence>
<accession>A0A927GFK4</accession>
<feature type="signal peptide" evidence="1">
    <location>
        <begin position="1"/>
        <end position="21"/>
    </location>
</feature>
<reference evidence="2" key="1">
    <citation type="submission" date="2020-09" db="EMBL/GenBank/DDBJ databases">
        <authorList>
            <person name="Kim M.K."/>
        </authorList>
    </citation>
    <scope>NUCLEOTIDE SEQUENCE</scope>
    <source>
        <strain evidence="2">BT704</strain>
    </source>
</reference>
<dbReference type="AlphaFoldDB" id="A0A927GFK4"/>
<dbReference type="EMBL" id="JACXAA010000010">
    <property type="protein sequence ID" value="MBD2755919.1"/>
    <property type="molecule type" value="Genomic_DNA"/>
</dbReference>
<dbReference type="RefSeq" id="WP_191041544.1">
    <property type="nucleotide sequence ID" value="NZ_JACXAA010000010.1"/>
</dbReference>
<evidence type="ECO:0000313" key="3">
    <source>
        <dbReference type="Proteomes" id="UP000653797"/>
    </source>
</evidence>
<organism evidence="2 3">
    <name type="scientific">Spirosoma validum</name>
    <dbReference type="NCBI Taxonomy" id="2771355"/>
    <lineage>
        <taxon>Bacteria</taxon>
        <taxon>Pseudomonadati</taxon>
        <taxon>Bacteroidota</taxon>
        <taxon>Cytophagia</taxon>
        <taxon>Cytophagales</taxon>
        <taxon>Cytophagaceae</taxon>
        <taxon>Spirosoma</taxon>
    </lineage>
</organism>
<keyword evidence="1" id="KW-0732">Signal</keyword>
<name>A0A927GFK4_9BACT</name>
<gene>
    <name evidence="2" type="ORF">IC230_23670</name>
</gene>
<comment type="caution">
    <text evidence="2">The sequence shown here is derived from an EMBL/GenBank/DDBJ whole genome shotgun (WGS) entry which is preliminary data.</text>
</comment>
<evidence type="ECO:0000313" key="2">
    <source>
        <dbReference type="EMBL" id="MBD2755919.1"/>
    </source>
</evidence>